<evidence type="ECO:0000313" key="1">
    <source>
        <dbReference type="EMBL" id="CAE7205886.1"/>
    </source>
</evidence>
<comment type="caution">
    <text evidence="1">The sequence shown here is derived from an EMBL/GenBank/DDBJ whole genome shotgun (WGS) entry which is preliminary data.</text>
</comment>
<name>A0A812JCW9_9DINO</name>
<evidence type="ECO:0000313" key="2">
    <source>
        <dbReference type="Proteomes" id="UP000604046"/>
    </source>
</evidence>
<protein>
    <submittedName>
        <fullName evidence="1">Uncharacterized protein</fullName>
    </submittedName>
</protein>
<dbReference type="OrthoDB" id="413317at2759"/>
<keyword evidence="2" id="KW-1185">Reference proteome</keyword>
<dbReference type="EMBL" id="CAJNDS010000435">
    <property type="protein sequence ID" value="CAE7205886.1"/>
    <property type="molecule type" value="Genomic_DNA"/>
</dbReference>
<reference evidence="1" key="1">
    <citation type="submission" date="2021-02" db="EMBL/GenBank/DDBJ databases">
        <authorList>
            <person name="Dougan E. K."/>
            <person name="Rhodes N."/>
            <person name="Thang M."/>
            <person name="Chan C."/>
        </authorList>
    </citation>
    <scope>NUCLEOTIDE SEQUENCE</scope>
</reference>
<gene>
    <name evidence="1" type="ORF">SNAT2548_LOCUS6526</name>
</gene>
<proteinExistence type="predicted"/>
<dbReference type="AlphaFoldDB" id="A0A812JCW9"/>
<sequence>MSYHAQAAETCTKNATTGNLQAPPRSYNLRQWHGGRSSLIDDYTETQVNLTNSSDKSIDPHSIDVIACGICAHSRLLCCLALGRDESEHLHLGAALCLLGWETSSDKDAGVVVSFRDIKAGLLSVSNTEHRKKNVAALIDKMVNTGSASAHEVAMLRGRLMFADNQVFGRRSRQCFFTLTRASARKKQVAVKGDILHALLFLRDRVLLAEPRRIEAKVRKKLPKEADLEASSGQILEWFSEWLSGEDLVPFGSQDKEGIIYELELFAAIRGAKDLLRNTRHHDVVLFCDNEAALACLIGGRADGEVAAALLSKLIELEESHDICFWFEWVASQCNPADAPLCATSQVQPELDSAHSSLDAAVPVRGVWRSRLVQRLSPGRSGILRYSSMDAFAPQ</sequence>
<accession>A0A812JCW9</accession>
<dbReference type="Proteomes" id="UP000604046">
    <property type="component" value="Unassembled WGS sequence"/>
</dbReference>
<organism evidence="1 2">
    <name type="scientific">Symbiodinium natans</name>
    <dbReference type="NCBI Taxonomy" id="878477"/>
    <lineage>
        <taxon>Eukaryota</taxon>
        <taxon>Sar</taxon>
        <taxon>Alveolata</taxon>
        <taxon>Dinophyceae</taxon>
        <taxon>Suessiales</taxon>
        <taxon>Symbiodiniaceae</taxon>
        <taxon>Symbiodinium</taxon>
    </lineage>
</organism>